<evidence type="ECO:0000256" key="4">
    <source>
        <dbReference type="ARBA" id="ARBA00022729"/>
    </source>
</evidence>
<protein>
    <submittedName>
        <fullName evidence="13">Putative limulus clotting factor C</fullName>
    </submittedName>
</protein>
<evidence type="ECO:0000256" key="9">
    <source>
        <dbReference type="PROSITE-ProRule" id="PRU00302"/>
    </source>
</evidence>
<dbReference type="InterPro" id="IPR043504">
    <property type="entry name" value="Peptidase_S1_PA_chymotrypsin"/>
</dbReference>
<dbReference type="PROSITE" id="PS50923">
    <property type="entry name" value="SUSHI"/>
    <property type="match status" value="3"/>
</dbReference>
<keyword evidence="5 10" id="KW-0378">Hydrolase</keyword>
<evidence type="ECO:0000259" key="11">
    <source>
        <dbReference type="PROSITE" id="PS50240"/>
    </source>
</evidence>
<evidence type="ECO:0000256" key="10">
    <source>
        <dbReference type="RuleBase" id="RU363034"/>
    </source>
</evidence>
<proteinExistence type="predicted"/>
<feature type="domain" description="Peptidase S1" evidence="11">
    <location>
        <begin position="299"/>
        <end position="563"/>
    </location>
</feature>
<dbReference type="PANTHER" id="PTHR24264">
    <property type="entry name" value="TRYPSIN-RELATED"/>
    <property type="match status" value="1"/>
</dbReference>
<dbReference type="SUPFAM" id="SSF50494">
    <property type="entry name" value="Trypsin-like serine proteases"/>
    <property type="match status" value="1"/>
</dbReference>
<dbReference type="GO" id="GO:0004252">
    <property type="term" value="F:serine-type endopeptidase activity"/>
    <property type="evidence" value="ECO:0007669"/>
    <property type="project" value="InterPro"/>
</dbReference>
<dbReference type="GO" id="GO:0005615">
    <property type="term" value="C:extracellular space"/>
    <property type="evidence" value="ECO:0007669"/>
    <property type="project" value="TreeGrafter"/>
</dbReference>
<feature type="domain" description="Sushi" evidence="12">
    <location>
        <begin position="75"/>
        <end position="141"/>
    </location>
</feature>
<dbReference type="SMART" id="SM00032">
    <property type="entry name" value="CCP"/>
    <property type="match status" value="4"/>
</dbReference>
<keyword evidence="6 10" id="KW-0720">Serine protease</keyword>
<feature type="domain" description="Sushi" evidence="12">
    <location>
        <begin position="214"/>
        <end position="276"/>
    </location>
</feature>
<sequence length="576" mass="65141">MRRRRSEAFCPDDRTVSNGYVVYQLNGKSFSSQSQLVGGIKRRVRCFPGFYIIGEEKSTCRQGNWSKRMALCSPKSCKPLTEDINNYRFVRYSHDPEENGKYPHSTEAKVFCKEGTTMVSNTVRPICEAGQWLPSVPYCMEVIPTTPPPYAKVARSCLLPSVVHGRYLTYYERFVKNGTVLVYTCNRYAEDYYDSPVFCNDGEFSPGRPGCREKSCTLPTNTPEHVHVVSSFYGDYKVWHGLNISFVCTPGFILIGSKVNRCWYGEWSTPIPRCVRDTATDYESCGKAGKTTIRFGGRVVGGFASNSGAWPWQAGIYWQRADGNWFLFCAGTLIEKGWVLSAGHCFGYDEDIRRLQIRLGLTDRRADMGSIREQIFNVTNLFLPKGHDYIDFDYDIALLQLDGQALLNDYVRTICLPPEPINGDNLDALVPPGAFGMVTGWGHSRPVEFNESSPSIYENTLQQLQIPIRRRDECVESLANINEDISQFTPRMFCAGYSRKQRDTCFGDSGGPFMRKLKRNGNGPRRWVQVGIVSAGKGCAVIGQYAYYTHIPKLVPWINFVMSTNYTRSDGDLVQI</sequence>
<keyword evidence="9" id="KW-0768">Sushi</keyword>
<dbReference type="OrthoDB" id="6127264at2759"/>
<dbReference type="PROSITE" id="PS00135">
    <property type="entry name" value="TRYPSIN_SER"/>
    <property type="match status" value="1"/>
</dbReference>
<dbReference type="InterPro" id="IPR000436">
    <property type="entry name" value="Sushi_SCR_CCP_dom"/>
</dbReference>
<comment type="caution">
    <text evidence="9">Lacks conserved residue(s) required for the propagation of feature annotation.</text>
</comment>
<feature type="disulfide bond" evidence="9">
    <location>
        <begin position="112"/>
        <end position="139"/>
    </location>
</feature>
<evidence type="ECO:0000256" key="8">
    <source>
        <dbReference type="ARBA" id="ARBA00023180"/>
    </source>
</evidence>
<comment type="subcellular location">
    <subcellularLocation>
        <location evidence="1">Secreted</location>
    </subcellularLocation>
</comment>
<dbReference type="InterPro" id="IPR018114">
    <property type="entry name" value="TRYPSIN_HIS"/>
</dbReference>
<evidence type="ECO:0000313" key="14">
    <source>
        <dbReference type="Proteomes" id="UP000230750"/>
    </source>
</evidence>
<evidence type="ECO:0000256" key="3">
    <source>
        <dbReference type="ARBA" id="ARBA00022670"/>
    </source>
</evidence>
<dbReference type="CDD" id="cd00033">
    <property type="entry name" value="CCP"/>
    <property type="match status" value="2"/>
</dbReference>
<keyword evidence="7 9" id="KW-1015">Disulfide bond</keyword>
<dbReference type="Pfam" id="PF00089">
    <property type="entry name" value="Trypsin"/>
    <property type="match status" value="1"/>
</dbReference>
<dbReference type="InterPro" id="IPR050127">
    <property type="entry name" value="Serine_Proteases_S1"/>
</dbReference>
<dbReference type="Gene3D" id="2.10.70.10">
    <property type="entry name" value="Complement Module, domain 1"/>
    <property type="match status" value="2"/>
</dbReference>
<dbReference type="InterPro" id="IPR001314">
    <property type="entry name" value="Peptidase_S1A"/>
</dbReference>
<keyword evidence="8" id="KW-0325">Glycoprotein</keyword>
<feature type="domain" description="Sushi" evidence="12">
    <location>
        <begin position="8"/>
        <end position="74"/>
    </location>
</feature>
<evidence type="ECO:0000256" key="5">
    <source>
        <dbReference type="ARBA" id="ARBA00022801"/>
    </source>
</evidence>
<dbReference type="InterPro" id="IPR009003">
    <property type="entry name" value="Peptidase_S1_PA"/>
</dbReference>
<keyword evidence="2" id="KW-0964">Secreted</keyword>
<dbReference type="CDD" id="cd00190">
    <property type="entry name" value="Tryp_SPc"/>
    <property type="match status" value="1"/>
</dbReference>
<dbReference type="AlphaFoldDB" id="A0A2G8LG87"/>
<dbReference type="PROSITE" id="PS00134">
    <property type="entry name" value="TRYPSIN_HIS"/>
    <property type="match status" value="1"/>
</dbReference>
<evidence type="ECO:0000256" key="7">
    <source>
        <dbReference type="ARBA" id="ARBA00023157"/>
    </source>
</evidence>
<evidence type="ECO:0000256" key="2">
    <source>
        <dbReference type="ARBA" id="ARBA00022525"/>
    </source>
</evidence>
<organism evidence="13 14">
    <name type="scientific">Stichopus japonicus</name>
    <name type="common">Sea cucumber</name>
    <dbReference type="NCBI Taxonomy" id="307972"/>
    <lineage>
        <taxon>Eukaryota</taxon>
        <taxon>Metazoa</taxon>
        <taxon>Echinodermata</taxon>
        <taxon>Eleutherozoa</taxon>
        <taxon>Echinozoa</taxon>
        <taxon>Holothuroidea</taxon>
        <taxon>Aspidochirotacea</taxon>
        <taxon>Aspidochirotida</taxon>
        <taxon>Stichopodidae</taxon>
        <taxon>Apostichopus</taxon>
    </lineage>
</organism>
<dbReference type="InterPro" id="IPR035976">
    <property type="entry name" value="Sushi/SCR/CCP_sf"/>
</dbReference>
<evidence type="ECO:0000256" key="6">
    <source>
        <dbReference type="ARBA" id="ARBA00022825"/>
    </source>
</evidence>
<dbReference type="SUPFAM" id="SSF57535">
    <property type="entry name" value="Complement control module/SCR domain"/>
    <property type="match status" value="4"/>
</dbReference>
<keyword evidence="4" id="KW-0732">Signal</keyword>
<evidence type="ECO:0000313" key="13">
    <source>
        <dbReference type="EMBL" id="PIK59180.1"/>
    </source>
</evidence>
<dbReference type="STRING" id="307972.A0A2G8LG87"/>
<evidence type="ECO:0000256" key="1">
    <source>
        <dbReference type="ARBA" id="ARBA00004613"/>
    </source>
</evidence>
<dbReference type="Gene3D" id="2.40.10.10">
    <property type="entry name" value="Trypsin-like serine proteases"/>
    <property type="match status" value="1"/>
</dbReference>
<keyword evidence="3 10" id="KW-0645">Protease</keyword>
<keyword evidence="14" id="KW-1185">Reference proteome</keyword>
<dbReference type="InterPro" id="IPR033116">
    <property type="entry name" value="TRYPSIN_SER"/>
</dbReference>
<evidence type="ECO:0000259" key="12">
    <source>
        <dbReference type="PROSITE" id="PS50923"/>
    </source>
</evidence>
<reference evidence="13 14" key="1">
    <citation type="journal article" date="2017" name="PLoS Biol.">
        <title>The sea cucumber genome provides insights into morphological evolution and visceral regeneration.</title>
        <authorList>
            <person name="Zhang X."/>
            <person name="Sun L."/>
            <person name="Yuan J."/>
            <person name="Sun Y."/>
            <person name="Gao Y."/>
            <person name="Zhang L."/>
            <person name="Li S."/>
            <person name="Dai H."/>
            <person name="Hamel J.F."/>
            <person name="Liu C."/>
            <person name="Yu Y."/>
            <person name="Liu S."/>
            <person name="Lin W."/>
            <person name="Guo K."/>
            <person name="Jin S."/>
            <person name="Xu P."/>
            <person name="Storey K.B."/>
            <person name="Huan P."/>
            <person name="Zhang T."/>
            <person name="Zhou Y."/>
            <person name="Zhang J."/>
            <person name="Lin C."/>
            <person name="Li X."/>
            <person name="Xing L."/>
            <person name="Huo D."/>
            <person name="Sun M."/>
            <person name="Wang L."/>
            <person name="Mercier A."/>
            <person name="Li F."/>
            <person name="Yang H."/>
            <person name="Xiang J."/>
        </authorList>
    </citation>
    <scope>NUCLEOTIDE SEQUENCE [LARGE SCALE GENOMIC DNA]</scope>
    <source>
        <strain evidence="13">Shaxun</strain>
        <tissue evidence="13">Muscle</tissue>
    </source>
</reference>
<name>A0A2G8LG87_STIJA</name>
<gene>
    <name evidence="13" type="ORF">BSL78_03877</name>
</gene>
<dbReference type="PANTHER" id="PTHR24264:SF54">
    <property type="entry name" value="PEPTIDASE S1 DOMAIN-CONTAINING PROTEIN"/>
    <property type="match status" value="1"/>
</dbReference>
<dbReference type="Proteomes" id="UP000230750">
    <property type="component" value="Unassembled WGS sequence"/>
</dbReference>
<dbReference type="InterPro" id="IPR001254">
    <property type="entry name" value="Trypsin_dom"/>
</dbReference>
<dbReference type="EMBL" id="MRZV01000090">
    <property type="protein sequence ID" value="PIK59180.1"/>
    <property type="molecule type" value="Genomic_DNA"/>
</dbReference>
<accession>A0A2G8LG87</accession>
<dbReference type="PRINTS" id="PR00722">
    <property type="entry name" value="CHYMOTRYPSIN"/>
</dbReference>
<dbReference type="SMART" id="SM00020">
    <property type="entry name" value="Tryp_SPc"/>
    <property type="match status" value="1"/>
</dbReference>
<comment type="caution">
    <text evidence="13">The sequence shown here is derived from an EMBL/GenBank/DDBJ whole genome shotgun (WGS) entry which is preliminary data.</text>
</comment>
<dbReference type="PROSITE" id="PS50240">
    <property type="entry name" value="TRYPSIN_DOM"/>
    <property type="match status" value="1"/>
</dbReference>
<dbReference type="GO" id="GO:0006508">
    <property type="term" value="P:proteolysis"/>
    <property type="evidence" value="ECO:0007669"/>
    <property type="project" value="UniProtKB-KW"/>
</dbReference>
<dbReference type="FunFam" id="2.40.10.10:FF:000054">
    <property type="entry name" value="Complement C1r subcomponent"/>
    <property type="match status" value="1"/>
</dbReference>